<dbReference type="GO" id="GO:0005886">
    <property type="term" value="C:plasma membrane"/>
    <property type="evidence" value="ECO:0007669"/>
    <property type="project" value="UniProtKB-SubCell"/>
</dbReference>
<protein>
    <submittedName>
        <fullName evidence="2">DedA family protein</fullName>
    </submittedName>
</protein>
<organism evidence="2 3">
    <name type="scientific">Saccharopolyspora elongata</name>
    <dbReference type="NCBI Taxonomy" id="2530387"/>
    <lineage>
        <taxon>Bacteria</taxon>
        <taxon>Bacillati</taxon>
        <taxon>Actinomycetota</taxon>
        <taxon>Actinomycetes</taxon>
        <taxon>Pseudonocardiales</taxon>
        <taxon>Pseudonocardiaceae</taxon>
        <taxon>Saccharopolyspora</taxon>
    </lineage>
</organism>
<evidence type="ECO:0000256" key="1">
    <source>
        <dbReference type="RuleBase" id="RU367016"/>
    </source>
</evidence>
<dbReference type="RefSeq" id="WP_132480457.1">
    <property type="nucleotide sequence ID" value="NZ_SMKW01000003.1"/>
</dbReference>
<dbReference type="PANTHER" id="PTHR30353:SF0">
    <property type="entry name" value="TRANSMEMBRANE PROTEIN"/>
    <property type="match status" value="1"/>
</dbReference>
<accession>A0A4R4ZB12</accession>
<dbReference type="Proteomes" id="UP000294947">
    <property type="component" value="Unassembled WGS sequence"/>
</dbReference>
<keyword evidence="1" id="KW-0812">Transmembrane</keyword>
<keyword evidence="3" id="KW-1185">Reference proteome</keyword>
<feature type="transmembrane region" description="Helical" evidence="1">
    <location>
        <begin position="15"/>
        <end position="45"/>
    </location>
</feature>
<dbReference type="AlphaFoldDB" id="A0A4R4ZB12"/>
<feature type="transmembrane region" description="Helical" evidence="1">
    <location>
        <begin position="129"/>
        <end position="152"/>
    </location>
</feature>
<evidence type="ECO:0000313" key="3">
    <source>
        <dbReference type="Proteomes" id="UP000294947"/>
    </source>
</evidence>
<sequence length="190" mass="19369">MFDLVHSLLAGVPPILLLTGACLVLIVEAGFLVGLVLPGTSVLFAAGLCARHGIVPLGPTMLVVATGAVLGAQLGYLCGRQCGVPSRIAVPILARRLGLAAVAGGQWLSGARVLTPRLAASTGMPYRRFVVASIPSTTLWAGCLAGTGYVAGVHVAQLLNSALSGVGALFALSIAVVVWRARRTPLRARS</sequence>
<keyword evidence="1" id="KW-1133">Transmembrane helix</keyword>
<comment type="similarity">
    <text evidence="1">Belongs to the DedA family.</text>
</comment>
<gene>
    <name evidence="2" type="ORF">E1288_03210</name>
</gene>
<evidence type="ECO:0000313" key="2">
    <source>
        <dbReference type="EMBL" id="TDD55473.1"/>
    </source>
</evidence>
<comment type="subcellular location">
    <subcellularLocation>
        <location evidence="1">Cell membrane</location>
        <topology evidence="1">Multi-pass membrane protein</topology>
    </subcellularLocation>
</comment>
<dbReference type="InterPro" id="IPR032818">
    <property type="entry name" value="DedA-like"/>
</dbReference>
<name>A0A4R4ZB12_9PSEU</name>
<feature type="transmembrane region" description="Helical" evidence="1">
    <location>
        <begin position="158"/>
        <end position="179"/>
    </location>
</feature>
<comment type="caution">
    <text evidence="2">The sequence shown here is derived from an EMBL/GenBank/DDBJ whole genome shotgun (WGS) entry which is preliminary data.</text>
</comment>
<dbReference type="PANTHER" id="PTHR30353">
    <property type="entry name" value="INNER MEMBRANE PROTEIN DEDA-RELATED"/>
    <property type="match status" value="1"/>
</dbReference>
<reference evidence="2 3" key="1">
    <citation type="submission" date="2019-03" db="EMBL/GenBank/DDBJ databases">
        <title>Draft genome sequences of novel Actinobacteria.</title>
        <authorList>
            <person name="Sahin N."/>
            <person name="Ay H."/>
            <person name="Saygin H."/>
        </authorList>
    </citation>
    <scope>NUCLEOTIDE SEQUENCE [LARGE SCALE GENOMIC DNA]</scope>
    <source>
        <strain evidence="2 3">7K502</strain>
    </source>
</reference>
<proteinExistence type="inferred from homology"/>
<dbReference type="EMBL" id="SMKW01000003">
    <property type="protein sequence ID" value="TDD55473.1"/>
    <property type="molecule type" value="Genomic_DNA"/>
</dbReference>
<keyword evidence="1" id="KW-0472">Membrane</keyword>
<dbReference type="OrthoDB" id="9813426at2"/>
<comment type="caution">
    <text evidence="1">Lacks conserved residue(s) required for the propagation of feature annotation.</text>
</comment>
<keyword evidence="1" id="KW-1003">Cell membrane</keyword>